<keyword evidence="2" id="KW-1185">Reference proteome</keyword>
<dbReference type="AlphaFoldDB" id="A0A6N4V648"/>
<reference evidence="1 2" key="1">
    <citation type="journal article" date="2019" name="Emerg. Microbes Infect.">
        <title>Comprehensive subspecies identification of 175 nontuberculous mycobacteria species based on 7547 genomic profiles.</title>
        <authorList>
            <person name="Matsumoto Y."/>
            <person name="Kinjo T."/>
            <person name="Motooka D."/>
            <person name="Nabeya D."/>
            <person name="Jung N."/>
            <person name="Uechi K."/>
            <person name="Horii T."/>
            <person name="Iida T."/>
            <person name="Fujita J."/>
            <person name="Nakamura S."/>
        </authorList>
    </citation>
    <scope>NUCLEOTIDE SEQUENCE [LARGE SCALE GENOMIC DNA]</scope>
    <source>
        <strain evidence="1 2">JCM 12603</strain>
    </source>
</reference>
<dbReference type="KEGG" id="mpof:MPOR_08950"/>
<dbReference type="EMBL" id="AP022570">
    <property type="protein sequence ID" value="BBX49869.1"/>
    <property type="molecule type" value="Genomic_DNA"/>
</dbReference>
<organism evidence="1 2">
    <name type="scientific">Mycolicibacterium poriferae</name>
    <dbReference type="NCBI Taxonomy" id="39694"/>
    <lineage>
        <taxon>Bacteria</taxon>
        <taxon>Bacillati</taxon>
        <taxon>Actinomycetota</taxon>
        <taxon>Actinomycetes</taxon>
        <taxon>Mycobacteriales</taxon>
        <taxon>Mycobacteriaceae</taxon>
        <taxon>Mycolicibacterium</taxon>
    </lineage>
</organism>
<sequence length="62" mass="6770">MTLRAASSIAAWVWRPRAVGNGVRATVLMYPALLVDRYLNLMLDSVFRGGYPAGTRDGEAKS</sequence>
<proteinExistence type="predicted"/>
<protein>
    <submittedName>
        <fullName evidence="1">Uncharacterized protein</fullName>
    </submittedName>
</protein>
<accession>A0A6N4V648</accession>
<name>A0A6N4V648_9MYCO</name>
<evidence type="ECO:0000313" key="2">
    <source>
        <dbReference type="Proteomes" id="UP000466785"/>
    </source>
</evidence>
<evidence type="ECO:0000313" key="1">
    <source>
        <dbReference type="EMBL" id="BBX49869.1"/>
    </source>
</evidence>
<gene>
    <name evidence="1" type="ORF">MPOR_08950</name>
</gene>
<dbReference type="Proteomes" id="UP000466785">
    <property type="component" value="Chromosome"/>
</dbReference>